<accession>A0A8X6GPW4</accession>
<dbReference type="PANTHER" id="PTHR22954:SF3">
    <property type="entry name" value="PROTEIN CBG08539"/>
    <property type="match status" value="1"/>
</dbReference>
<name>A0A8X6GPW4_TRICU</name>
<dbReference type="EMBL" id="BMAO01026160">
    <property type="protein sequence ID" value="GFR07454.1"/>
    <property type="molecule type" value="Genomic_DNA"/>
</dbReference>
<protein>
    <submittedName>
        <fullName evidence="1">Uncharacterized protein</fullName>
    </submittedName>
</protein>
<reference evidence="1" key="1">
    <citation type="submission" date="2020-07" db="EMBL/GenBank/DDBJ databases">
        <title>Multicomponent nature underlies the extraordinary mechanical properties of spider dragline silk.</title>
        <authorList>
            <person name="Kono N."/>
            <person name="Nakamura H."/>
            <person name="Mori M."/>
            <person name="Yoshida Y."/>
            <person name="Ohtoshi R."/>
            <person name="Malay A.D."/>
            <person name="Moran D.A.P."/>
            <person name="Tomita M."/>
            <person name="Numata K."/>
            <person name="Arakawa K."/>
        </authorList>
    </citation>
    <scope>NUCLEOTIDE SEQUENCE</scope>
</reference>
<keyword evidence="2" id="KW-1185">Reference proteome</keyword>
<dbReference type="PANTHER" id="PTHR22954">
    <property type="entry name" value="RETROVIRAL PROTEASE-RELATED"/>
    <property type="match status" value="1"/>
</dbReference>
<proteinExistence type="predicted"/>
<gene>
    <name evidence="1" type="primary">g.10457</name>
    <name evidence="1" type="ORF">TNCT_371771</name>
</gene>
<evidence type="ECO:0000313" key="2">
    <source>
        <dbReference type="Proteomes" id="UP000887116"/>
    </source>
</evidence>
<dbReference type="Proteomes" id="UP000887116">
    <property type="component" value="Unassembled WGS sequence"/>
</dbReference>
<evidence type="ECO:0000313" key="1">
    <source>
        <dbReference type="EMBL" id="GFR07454.1"/>
    </source>
</evidence>
<organism evidence="1 2">
    <name type="scientific">Trichonephila clavata</name>
    <name type="common">Joro spider</name>
    <name type="synonym">Nephila clavata</name>
    <dbReference type="NCBI Taxonomy" id="2740835"/>
    <lineage>
        <taxon>Eukaryota</taxon>
        <taxon>Metazoa</taxon>
        <taxon>Ecdysozoa</taxon>
        <taxon>Arthropoda</taxon>
        <taxon>Chelicerata</taxon>
        <taxon>Arachnida</taxon>
        <taxon>Araneae</taxon>
        <taxon>Araneomorphae</taxon>
        <taxon>Entelegynae</taxon>
        <taxon>Araneoidea</taxon>
        <taxon>Nephilidae</taxon>
        <taxon>Trichonephila</taxon>
    </lineage>
</organism>
<dbReference type="InterPro" id="IPR005312">
    <property type="entry name" value="DUF1759"/>
</dbReference>
<dbReference type="OrthoDB" id="5967017at2759"/>
<sequence length="172" mass="20282">MDCLSINLPKLELIDFDGNPKNWFSFWSMFQTIDEDPKIEDDVKFAYLMQTTKGKAFDFVQSYHVSKGEYKTVIKNLKTRFADDKMLIELYVRELLKLILNQSHNMSFTDLVDQLDTYLRCLENLGVTKEKYACMLYPLVEASIPEQILIAWERERNSISRNILQIRMTLTC</sequence>
<dbReference type="AlphaFoldDB" id="A0A8X6GPW4"/>
<comment type="caution">
    <text evidence="1">The sequence shown here is derived from an EMBL/GenBank/DDBJ whole genome shotgun (WGS) entry which is preliminary data.</text>
</comment>
<dbReference type="Pfam" id="PF03564">
    <property type="entry name" value="DUF1759"/>
    <property type="match status" value="1"/>
</dbReference>